<evidence type="ECO:0000256" key="1">
    <source>
        <dbReference type="ARBA" id="ARBA00004477"/>
    </source>
</evidence>
<dbReference type="Pfam" id="PF02815">
    <property type="entry name" value="MIR"/>
    <property type="match status" value="1"/>
</dbReference>
<feature type="domain" description="MIR" evidence="15">
    <location>
        <begin position="263"/>
        <end position="321"/>
    </location>
</feature>
<feature type="transmembrane region" description="Helical" evidence="14">
    <location>
        <begin position="465"/>
        <end position="483"/>
    </location>
</feature>
<dbReference type="CDD" id="cd23276">
    <property type="entry name" value="beta-trefoil_MIR_PMT"/>
    <property type="match status" value="1"/>
</dbReference>
<evidence type="ECO:0000313" key="17">
    <source>
        <dbReference type="Proteomes" id="UP000095009"/>
    </source>
</evidence>
<keyword evidence="11 14" id="KW-0472">Membrane</keyword>
<dbReference type="InterPro" id="IPR036300">
    <property type="entry name" value="MIR_dom_sf"/>
</dbReference>
<dbReference type="AlphaFoldDB" id="A0A1E3PPQ5"/>
<dbReference type="OrthoDB" id="292747at2759"/>
<comment type="similarity">
    <text evidence="3 14">Belongs to the glycosyltransferase 39 family.</text>
</comment>
<comment type="subcellular location">
    <subcellularLocation>
        <location evidence="1 14">Endoplasmic reticulum membrane</location>
        <topology evidence="1 14">Multi-pass membrane protein</topology>
    </subcellularLocation>
</comment>
<feature type="transmembrane region" description="Helical" evidence="14">
    <location>
        <begin position="400"/>
        <end position="421"/>
    </location>
</feature>
<comment type="pathway">
    <text evidence="2 14">Protein modification; protein glycosylation.</text>
</comment>
<evidence type="ECO:0000256" key="3">
    <source>
        <dbReference type="ARBA" id="ARBA00007222"/>
    </source>
</evidence>
<evidence type="ECO:0000256" key="13">
    <source>
        <dbReference type="ARBA" id="ARBA00045102"/>
    </source>
</evidence>
<name>A0A1E3PPQ5_9ASCO</name>
<evidence type="ECO:0000256" key="8">
    <source>
        <dbReference type="ARBA" id="ARBA00022737"/>
    </source>
</evidence>
<comment type="caution">
    <text evidence="14">Lacks conserved residue(s) required for the propagation of feature annotation.</text>
</comment>
<keyword evidence="8" id="KW-0677">Repeat</keyword>
<evidence type="ECO:0000256" key="5">
    <source>
        <dbReference type="ARBA" id="ARBA00022676"/>
    </source>
</evidence>
<gene>
    <name evidence="16" type="ORF">NADFUDRAFT_81897</name>
</gene>
<keyword evidence="5 14" id="KW-0328">Glycosyltransferase</keyword>
<dbReference type="GO" id="GO:0005789">
    <property type="term" value="C:endoplasmic reticulum membrane"/>
    <property type="evidence" value="ECO:0007669"/>
    <property type="project" value="UniProtKB-SubCell"/>
</dbReference>
<dbReference type="InterPro" id="IPR027005">
    <property type="entry name" value="PMT-like"/>
</dbReference>
<evidence type="ECO:0000256" key="2">
    <source>
        <dbReference type="ARBA" id="ARBA00004922"/>
    </source>
</evidence>
<dbReference type="Pfam" id="PF02366">
    <property type="entry name" value="PMT"/>
    <property type="match status" value="1"/>
</dbReference>
<evidence type="ECO:0000256" key="10">
    <source>
        <dbReference type="ARBA" id="ARBA00022989"/>
    </source>
</evidence>
<feature type="transmembrane region" description="Helical" evidence="14">
    <location>
        <begin position="495"/>
        <end position="514"/>
    </location>
</feature>
<comment type="function">
    <text evidence="14">Transfers mannose from Dol-P-mannose to Ser or Thr residues on proteins.</text>
</comment>
<sequence length="539" mass="61403">MLIFFTSLTFFCLSKFHAIQKKSFSLSWWFWLISMGLSIGCVCSIKLVGLFTTALIGVYTIVDLWYKFSYSRLSIKSMMGHFISRVFGLIIIPILVFALCFKLHFQILLNSGASDTHMSSLFQANLVGSSITKGPYDVGYSSLVTLHTKSDYGGLLHSHVQMYQGTDKQQITVYNHKDQNNDWIIQKLIGNSSQTFSEGVTFLENGSAFRLVHFNTSNYLGVNDAAAPITKNHKQVTADMGSNTTTNSTWLVEIVKEIEPIKDGHIHPITTSFRLKNLELSCYLTVTGSKLPKWGFGQGEVTCNPNFEKSDKGAIWNVEHHSNNRLPTIENRQLPKSNFLDDIINLNIAMMATNNGLIPDPDKLDDLASSAWEWPLLHTGLRMNAWVSTNYRYYLLEHPLVLWGSSVSLVIFTIISCYYAIRWQRSYTDFTPEEGEHFMIGGALPLIGWGLHYLPFMVMARVTYVHHYLPALYFAIFVLGSVVEHMSCGLKNRTLKLAVFLLLYTIVIYVFRLFSPISYGMVGDCEKFFYLRWIKNWKI</sequence>
<dbReference type="InterPro" id="IPR032421">
    <property type="entry name" value="PMT_4TMC"/>
</dbReference>
<dbReference type="SMART" id="SM00472">
    <property type="entry name" value="MIR"/>
    <property type="match status" value="3"/>
</dbReference>
<dbReference type="PANTHER" id="PTHR10050">
    <property type="entry name" value="DOLICHYL-PHOSPHATE-MANNOSE--PROTEIN MANNOSYLTRANSFERASE"/>
    <property type="match status" value="1"/>
</dbReference>
<evidence type="ECO:0000259" key="15">
    <source>
        <dbReference type="PROSITE" id="PS50919"/>
    </source>
</evidence>
<comment type="catalytic activity">
    <reaction evidence="13 14">
        <text>a di-trans,poly-cis-dolichyl beta-D-mannosyl phosphate + L-seryl-[protein] = 3-O-(alpha-D-mannosyl)-L-seryl-[protein] + a di-trans,poly-cis-dolichyl phosphate + H(+)</text>
        <dbReference type="Rhea" id="RHEA:17377"/>
        <dbReference type="Rhea" id="RHEA-COMP:9863"/>
        <dbReference type="Rhea" id="RHEA-COMP:13546"/>
        <dbReference type="Rhea" id="RHEA-COMP:19498"/>
        <dbReference type="Rhea" id="RHEA-COMP:19501"/>
        <dbReference type="ChEBI" id="CHEBI:15378"/>
        <dbReference type="ChEBI" id="CHEBI:29999"/>
        <dbReference type="ChEBI" id="CHEBI:57683"/>
        <dbReference type="ChEBI" id="CHEBI:58211"/>
        <dbReference type="ChEBI" id="CHEBI:137321"/>
        <dbReference type="EC" id="2.4.1.109"/>
    </reaction>
</comment>
<comment type="catalytic activity">
    <reaction evidence="12 14">
        <text>a di-trans,poly-cis-dolichyl beta-D-mannosyl phosphate + L-threonyl-[protein] = 3-O-(alpha-D-mannosyl)-L-threonyl-[protein] + a di-trans,poly-cis-dolichyl phosphate + H(+)</text>
        <dbReference type="Rhea" id="RHEA:53396"/>
        <dbReference type="Rhea" id="RHEA-COMP:11060"/>
        <dbReference type="Rhea" id="RHEA-COMP:13547"/>
        <dbReference type="Rhea" id="RHEA-COMP:19498"/>
        <dbReference type="Rhea" id="RHEA-COMP:19501"/>
        <dbReference type="ChEBI" id="CHEBI:15378"/>
        <dbReference type="ChEBI" id="CHEBI:30013"/>
        <dbReference type="ChEBI" id="CHEBI:57683"/>
        <dbReference type="ChEBI" id="CHEBI:58211"/>
        <dbReference type="ChEBI" id="CHEBI:137323"/>
        <dbReference type="EC" id="2.4.1.109"/>
    </reaction>
</comment>
<feature type="domain" description="MIR" evidence="15">
    <location>
        <begin position="200"/>
        <end position="255"/>
    </location>
</feature>
<dbReference type="Proteomes" id="UP000095009">
    <property type="component" value="Unassembled WGS sequence"/>
</dbReference>
<evidence type="ECO:0000256" key="7">
    <source>
        <dbReference type="ARBA" id="ARBA00022692"/>
    </source>
</evidence>
<keyword evidence="6 14" id="KW-0808">Transferase</keyword>
<dbReference type="GO" id="GO:0004169">
    <property type="term" value="F:dolichyl-phosphate-mannose-protein mannosyltransferase activity"/>
    <property type="evidence" value="ECO:0007669"/>
    <property type="project" value="UniProtKB-UniRule"/>
</dbReference>
<dbReference type="PROSITE" id="PS50919">
    <property type="entry name" value="MIR"/>
    <property type="match status" value="2"/>
</dbReference>
<keyword evidence="17" id="KW-1185">Reference proteome</keyword>
<dbReference type="InterPro" id="IPR003342">
    <property type="entry name" value="ArnT-like_N"/>
</dbReference>
<dbReference type="Pfam" id="PF16192">
    <property type="entry name" value="PMT_4TMC"/>
    <property type="match status" value="1"/>
</dbReference>
<evidence type="ECO:0000256" key="11">
    <source>
        <dbReference type="ARBA" id="ARBA00023136"/>
    </source>
</evidence>
<dbReference type="Gene3D" id="2.80.10.50">
    <property type="match status" value="1"/>
</dbReference>
<proteinExistence type="inferred from homology"/>
<protein>
    <recommendedName>
        <fullName evidence="4 14">Dolichyl-phosphate-mannose--protein mannosyltransferase</fullName>
        <ecNumber evidence="4 14">2.4.1.109</ecNumber>
    </recommendedName>
</protein>
<reference evidence="16 17" key="1">
    <citation type="journal article" date="2016" name="Proc. Natl. Acad. Sci. U.S.A.">
        <title>Comparative genomics of biotechnologically important yeasts.</title>
        <authorList>
            <person name="Riley R."/>
            <person name="Haridas S."/>
            <person name="Wolfe K.H."/>
            <person name="Lopes M.R."/>
            <person name="Hittinger C.T."/>
            <person name="Goeker M."/>
            <person name="Salamov A.A."/>
            <person name="Wisecaver J.H."/>
            <person name="Long T.M."/>
            <person name="Calvey C.H."/>
            <person name="Aerts A.L."/>
            <person name="Barry K.W."/>
            <person name="Choi C."/>
            <person name="Clum A."/>
            <person name="Coughlan A.Y."/>
            <person name="Deshpande S."/>
            <person name="Douglass A.P."/>
            <person name="Hanson S.J."/>
            <person name="Klenk H.-P."/>
            <person name="LaButti K.M."/>
            <person name="Lapidus A."/>
            <person name="Lindquist E.A."/>
            <person name="Lipzen A.M."/>
            <person name="Meier-Kolthoff J.P."/>
            <person name="Ohm R.A."/>
            <person name="Otillar R.P."/>
            <person name="Pangilinan J.L."/>
            <person name="Peng Y."/>
            <person name="Rokas A."/>
            <person name="Rosa C.A."/>
            <person name="Scheuner C."/>
            <person name="Sibirny A.A."/>
            <person name="Slot J.C."/>
            <person name="Stielow J.B."/>
            <person name="Sun H."/>
            <person name="Kurtzman C.P."/>
            <person name="Blackwell M."/>
            <person name="Grigoriev I.V."/>
            <person name="Jeffries T.W."/>
        </authorList>
    </citation>
    <scope>NUCLEOTIDE SEQUENCE [LARGE SCALE GENOMIC DNA]</scope>
    <source>
        <strain evidence="16 17">DSM 6958</strain>
    </source>
</reference>
<organism evidence="16 17">
    <name type="scientific">Nadsonia fulvescens var. elongata DSM 6958</name>
    <dbReference type="NCBI Taxonomy" id="857566"/>
    <lineage>
        <taxon>Eukaryota</taxon>
        <taxon>Fungi</taxon>
        <taxon>Dikarya</taxon>
        <taxon>Ascomycota</taxon>
        <taxon>Saccharomycotina</taxon>
        <taxon>Dipodascomycetes</taxon>
        <taxon>Dipodascales</taxon>
        <taxon>Dipodascales incertae sedis</taxon>
        <taxon>Nadsonia</taxon>
    </lineage>
</organism>
<dbReference type="SUPFAM" id="SSF82109">
    <property type="entry name" value="MIR domain"/>
    <property type="match status" value="1"/>
</dbReference>
<keyword evidence="9 14" id="KW-0256">Endoplasmic reticulum</keyword>
<evidence type="ECO:0000256" key="4">
    <source>
        <dbReference type="ARBA" id="ARBA00012839"/>
    </source>
</evidence>
<keyword evidence="7 14" id="KW-0812">Transmembrane</keyword>
<evidence type="ECO:0000256" key="14">
    <source>
        <dbReference type="RuleBase" id="RU367007"/>
    </source>
</evidence>
<evidence type="ECO:0000256" key="6">
    <source>
        <dbReference type="ARBA" id="ARBA00022679"/>
    </source>
</evidence>
<evidence type="ECO:0000256" key="12">
    <source>
        <dbReference type="ARBA" id="ARBA00045085"/>
    </source>
</evidence>
<feature type="transmembrane region" description="Helical" evidence="14">
    <location>
        <begin position="442"/>
        <end position="459"/>
    </location>
</feature>
<evidence type="ECO:0000256" key="9">
    <source>
        <dbReference type="ARBA" id="ARBA00022824"/>
    </source>
</evidence>
<dbReference type="EC" id="2.4.1.109" evidence="4 14"/>
<feature type="transmembrane region" description="Helical" evidence="14">
    <location>
        <begin position="82"/>
        <end position="105"/>
    </location>
</feature>
<keyword evidence="10 14" id="KW-1133">Transmembrane helix</keyword>
<evidence type="ECO:0000313" key="16">
    <source>
        <dbReference type="EMBL" id="ODQ67413.1"/>
    </source>
</evidence>
<accession>A0A1E3PPQ5</accession>
<dbReference type="EMBL" id="KV454407">
    <property type="protein sequence ID" value="ODQ67413.1"/>
    <property type="molecule type" value="Genomic_DNA"/>
</dbReference>
<dbReference type="UniPathway" id="UPA00378"/>
<dbReference type="STRING" id="857566.A0A1E3PPQ5"/>
<dbReference type="PANTHER" id="PTHR10050:SF46">
    <property type="entry name" value="PROTEIN O-MANNOSYL-TRANSFERASE 2"/>
    <property type="match status" value="1"/>
</dbReference>
<feature type="transmembrane region" description="Helical" evidence="14">
    <location>
        <begin position="28"/>
        <end position="61"/>
    </location>
</feature>
<dbReference type="InterPro" id="IPR016093">
    <property type="entry name" value="MIR_motif"/>
</dbReference>